<dbReference type="AlphaFoldDB" id="A0A9D1LVE3"/>
<name>A0A9D1LVE3_9FIRM</name>
<evidence type="ECO:0000313" key="4">
    <source>
        <dbReference type="EMBL" id="HIU48778.1"/>
    </source>
</evidence>
<evidence type="ECO:0000259" key="3">
    <source>
        <dbReference type="Pfam" id="PF04536"/>
    </source>
</evidence>
<protein>
    <submittedName>
        <fullName evidence="4">TPM domain-containing protein</fullName>
    </submittedName>
</protein>
<reference evidence="4" key="1">
    <citation type="submission" date="2020-10" db="EMBL/GenBank/DDBJ databases">
        <authorList>
            <person name="Gilroy R."/>
        </authorList>
    </citation>
    <scope>NUCLEOTIDE SEQUENCE</scope>
    <source>
        <strain evidence="4">ChiSjej4B22-9803</strain>
    </source>
</reference>
<dbReference type="EMBL" id="DVND01000141">
    <property type="protein sequence ID" value="HIU48778.1"/>
    <property type="molecule type" value="Genomic_DNA"/>
</dbReference>
<evidence type="ECO:0000313" key="5">
    <source>
        <dbReference type="Proteomes" id="UP000824111"/>
    </source>
</evidence>
<dbReference type="PANTHER" id="PTHR30373:SF2">
    <property type="entry name" value="UPF0603 PROTEIN YGCG"/>
    <property type="match status" value="1"/>
</dbReference>
<dbReference type="PANTHER" id="PTHR30373">
    <property type="entry name" value="UPF0603 PROTEIN YGCG"/>
    <property type="match status" value="1"/>
</dbReference>
<evidence type="ECO:0000256" key="1">
    <source>
        <dbReference type="SAM" id="Phobius"/>
    </source>
</evidence>
<keyword evidence="1" id="KW-1133">Transmembrane helix</keyword>
<reference evidence="4" key="2">
    <citation type="journal article" date="2021" name="PeerJ">
        <title>Extensive microbial diversity within the chicken gut microbiome revealed by metagenomics and culture.</title>
        <authorList>
            <person name="Gilroy R."/>
            <person name="Ravi A."/>
            <person name="Getino M."/>
            <person name="Pursley I."/>
            <person name="Horton D.L."/>
            <person name="Alikhan N.F."/>
            <person name="Baker D."/>
            <person name="Gharbi K."/>
            <person name="Hall N."/>
            <person name="Watson M."/>
            <person name="Adriaenssens E.M."/>
            <person name="Foster-Nyarko E."/>
            <person name="Jarju S."/>
            <person name="Secka A."/>
            <person name="Antonio M."/>
            <person name="Oren A."/>
            <person name="Chaudhuri R.R."/>
            <person name="La Ragione R."/>
            <person name="Hildebrand F."/>
            <person name="Pallen M.J."/>
        </authorList>
    </citation>
    <scope>NUCLEOTIDE SEQUENCE</scope>
    <source>
        <strain evidence="4">ChiSjej4B22-9803</strain>
    </source>
</reference>
<dbReference type="Proteomes" id="UP000824111">
    <property type="component" value="Unassembled WGS sequence"/>
</dbReference>
<feature type="signal peptide" evidence="2">
    <location>
        <begin position="1"/>
        <end position="20"/>
    </location>
</feature>
<dbReference type="Pfam" id="PF04536">
    <property type="entry name" value="TPM_phosphatase"/>
    <property type="match status" value="1"/>
</dbReference>
<comment type="caution">
    <text evidence="4">The sequence shown here is derived from an EMBL/GenBank/DDBJ whole genome shotgun (WGS) entry which is preliminary data.</text>
</comment>
<keyword evidence="1" id="KW-0812">Transmembrane</keyword>
<feature type="chain" id="PRO_5038405356" evidence="2">
    <location>
        <begin position="21"/>
        <end position="245"/>
    </location>
</feature>
<feature type="transmembrane region" description="Helical" evidence="1">
    <location>
        <begin position="169"/>
        <end position="189"/>
    </location>
</feature>
<sequence length="245" mass="26020">MKNVLFIWMAMLLFANTAFAAEYPPPTDRFFVNDFANVLSADTEDEIFNTAKAYYESDNTQVVVTTIDSLEGRSIEEYSIGMAREWGVGDEELDNGVLILLSVSDREVRIEVGLGLEGVINDGKAGRFIRAASGALGQDDFDAGLMSIFQSVIGELENPTPNEADESSLYELIFPLLVVCAVIALSFIMRGGRRGPGGRNFRNYRGGFGGYYGGFGGRGFGGGSSRGGFSGGGGGFGGGGASGKF</sequence>
<dbReference type="Gene3D" id="3.10.310.50">
    <property type="match status" value="1"/>
</dbReference>
<gene>
    <name evidence="4" type="ORF">IAB04_05395</name>
</gene>
<proteinExistence type="predicted"/>
<feature type="domain" description="TPM" evidence="3">
    <location>
        <begin position="32"/>
        <end position="153"/>
    </location>
</feature>
<dbReference type="InterPro" id="IPR007621">
    <property type="entry name" value="TPM_dom"/>
</dbReference>
<evidence type="ECO:0000256" key="2">
    <source>
        <dbReference type="SAM" id="SignalP"/>
    </source>
</evidence>
<keyword evidence="2" id="KW-0732">Signal</keyword>
<accession>A0A9D1LVE3</accession>
<keyword evidence="1" id="KW-0472">Membrane</keyword>
<organism evidence="4 5">
    <name type="scientific">Candidatus Avimonoglobus intestinipullorum</name>
    <dbReference type="NCBI Taxonomy" id="2840699"/>
    <lineage>
        <taxon>Bacteria</taxon>
        <taxon>Bacillati</taxon>
        <taxon>Bacillota</taxon>
        <taxon>Clostridia</taxon>
        <taxon>Eubacteriales</taxon>
        <taxon>Candidatus Avimonoglobus</taxon>
    </lineage>
</organism>